<organism evidence="2 3">
    <name type="scientific">Wickerhamomyces pijperi</name>
    <name type="common">Yeast</name>
    <name type="synonym">Pichia pijperi</name>
    <dbReference type="NCBI Taxonomy" id="599730"/>
    <lineage>
        <taxon>Eukaryota</taxon>
        <taxon>Fungi</taxon>
        <taxon>Dikarya</taxon>
        <taxon>Ascomycota</taxon>
        <taxon>Saccharomycotina</taxon>
        <taxon>Saccharomycetes</taxon>
        <taxon>Phaffomycetales</taxon>
        <taxon>Wickerhamomycetaceae</taxon>
        <taxon>Wickerhamomyces</taxon>
    </lineage>
</organism>
<comment type="caution">
    <text evidence="2">The sequence shown here is derived from an EMBL/GenBank/DDBJ whole genome shotgun (WGS) entry which is preliminary data.</text>
</comment>
<keyword evidence="3" id="KW-1185">Reference proteome</keyword>
<sequence>MLHSMTFNCGKSGFPSTSALMICMLNGPVMFQASATLSVISLIRAITCGVRFCGGRTKVASPEWIPAFSTCSETACTMTLPWLATASTSISWAPSMNLEMTTGWSGDTLAALPSLNSNSSSLLITDMAAPERTYEGRTNTGNPTVSANCLASSKEDNSFQAG</sequence>
<feature type="compositionally biased region" description="Polar residues" evidence="1">
    <location>
        <begin position="136"/>
        <end position="151"/>
    </location>
</feature>
<dbReference type="Proteomes" id="UP000774326">
    <property type="component" value="Unassembled WGS sequence"/>
</dbReference>
<proteinExistence type="predicted"/>
<evidence type="ECO:0000313" key="3">
    <source>
        <dbReference type="Proteomes" id="UP000774326"/>
    </source>
</evidence>
<evidence type="ECO:0000256" key="1">
    <source>
        <dbReference type="SAM" id="MobiDB-lite"/>
    </source>
</evidence>
<feature type="region of interest" description="Disordered" evidence="1">
    <location>
        <begin position="133"/>
        <end position="162"/>
    </location>
</feature>
<dbReference type="AlphaFoldDB" id="A0A9P8QCT6"/>
<protein>
    <submittedName>
        <fullName evidence="2">Uncharacterized protein</fullName>
    </submittedName>
</protein>
<evidence type="ECO:0000313" key="2">
    <source>
        <dbReference type="EMBL" id="KAH3688091.1"/>
    </source>
</evidence>
<dbReference type="EMBL" id="JAEUBG010000529">
    <property type="protein sequence ID" value="KAH3688091.1"/>
    <property type="molecule type" value="Genomic_DNA"/>
</dbReference>
<accession>A0A9P8QCT6</accession>
<reference evidence="2" key="1">
    <citation type="journal article" date="2021" name="Open Biol.">
        <title>Shared evolutionary footprints suggest mitochondrial oxidative damage underlies multiple complex I losses in fungi.</title>
        <authorList>
            <person name="Schikora-Tamarit M.A."/>
            <person name="Marcet-Houben M."/>
            <person name="Nosek J."/>
            <person name="Gabaldon T."/>
        </authorList>
    </citation>
    <scope>NUCLEOTIDE SEQUENCE</scope>
    <source>
        <strain evidence="2">CBS2887</strain>
    </source>
</reference>
<name>A0A9P8QCT6_WICPI</name>
<reference evidence="2" key="2">
    <citation type="submission" date="2021-01" db="EMBL/GenBank/DDBJ databases">
        <authorList>
            <person name="Schikora-Tamarit M.A."/>
        </authorList>
    </citation>
    <scope>NUCLEOTIDE SEQUENCE</scope>
    <source>
        <strain evidence="2">CBS2887</strain>
    </source>
</reference>
<feature type="compositionally biased region" description="Basic and acidic residues" evidence="1">
    <location>
        <begin position="153"/>
        <end position="162"/>
    </location>
</feature>
<gene>
    <name evidence="2" type="ORF">WICPIJ_000933</name>
</gene>